<evidence type="ECO:0000259" key="3">
    <source>
        <dbReference type="PROSITE" id="PS50405"/>
    </source>
</evidence>
<dbReference type="OrthoDB" id="37920at2759"/>
<dbReference type="InterPro" id="IPR036249">
    <property type="entry name" value="Thioredoxin-like_sf"/>
</dbReference>
<organism evidence="4 5">
    <name type="scientific">Varroa destructor</name>
    <name type="common">Honeybee mite</name>
    <dbReference type="NCBI Taxonomy" id="109461"/>
    <lineage>
        <taxon>Eukaryota</taxon>
        <taxon>Metazoa</taxon>
        <taxon>Ecdysozoa</taxon>
        <taxon>Arthropoda</taxon>
        <taxon>Chelicerata</taxon>
        <taxon>Arachnida</taxon>
        <taxon>Acari</taxon>
        <taxon>Parasitiformes</taxon>
        <taxon>Mesostigmata</taxon>
        <taxon>Gamasina</taxon>
        <taxon>Dermanyssoidea</taxon>
        <taxon>Varroidae</taxon>
        <taxon>Varroa</taxon>
    </lineage>
</organism>
<dbReference type="Pfam" id="PF00043">
    <property type="entry name" value="GST_C"/>
    <property type="match status" value="1"/>
</dbReference>
<evidence type="ECO:0000259" key="2">
    <source>
        <dbReference type="PROSITE" id="PS50404"/>
    </source>
</evidence>
<evidence type="ECO:0008006" key="6">
    <source>
        <dbReference type="Google" id="ProtNLM"/>
    </source>
</evidence>
<keyword evidence="5" id="KW-1185">Reference proteome</keyword>
<dbReference type="Gene3D" id="3.40.30.10">
    <property type="entry name" value="Glutaredoxin"/>
    <property type="match status" value="1"/>
</dbReference>
<accession>A0A7M7M8C1</accession>
<protein>
    <recommendedName>
        <fullName evidence="6">Glutathione transferase</fullName>
    </recommendedName>
</protein>
<dbReference type="Proteomes" id="UP000594260">
    <property type="component" value="Unplaced"/>
</dbReference>
<dbReference type="FunCoup" id="A0A7M7M8C1">
    <property type="interactions" value="449"/>
</dbReference>
<comment type="subunit">
    <text evidence="1">Homodimer.</text>
</comment>
<evidence type="ECO:0000313" key="5">
    <source>
        <dbReference type="Proteomes" id="UP000594260"/>
    </source>
</evidence>
<dbReference type="SFLD" id="SFLDS00019">
    <property type="entry name" value="Glutathione_Transferase_(cytos"/>
    <property type="match status" value="1"/>
</dbReference>
<dbReference type="Gene3D" id="1.20.1050.10">
    <property type="match status" value="1"/>
</dbReference>
<dbReference type="Pfam" id="PF13417">
    <property type="entry name" value="GST_N_3"/>
    <property type="match status" value="1"/>
</dbReference>
<dbReference type="PANTHER" id="PTHR43969:SF9">
    <property type="entry name" value="GLUTATHIONE S TRANSFERASE D10, ISOFORM A-RELATED"/>
    <property type="match status" value="1"/>
</dbReference>
<sequence>MTPAAPILLYMHDWFPPSRAATWILRSAELPYELKPITTRGETSKPWYHKLNPQHTIPTLVDGDFALGESRAISTYLINKYAPGHRLYPDCPQKRALIDRYLYFDIGTLYKSIGDYFYPKLMFNKELEPDREKKLKDALGFLEAFLNGQDFLLGKEPTVADLSISCSLSMLEITSYGFPAFPIAEAYYNRLKQLPHWEECNAKGIEGFKQFAAGKLQ</sequence>
<dbReference type="GO" id="GO:0004364">
    <property type="term" value="F:glutathione transferase activity"/>
    <property type="evidence" value="ECO:0007669"/>
    <property type="project" value="TreeGrafter"/>
</dbReference>
<evidence type="ECO:0000313" key="4">
    <source>
        <dbReference type="EnsemblMetazoa" id="XP_022657239"/>
    </source>
</evidence>
<dbReference type="PROSITE" id="PS50405">
    <property type="entry name" value="GST_CTER"/>
    <property type="match status" value="1"/>
</dbReference>
<dbReference type="EnsemblMetazoa" id="XM_022801504">
    <property type="protein sequence ID" value="XP_022657239"/>
    <property type="gene ID" value="LOC111248702"/>
</dbReference>
<dbReference type="RefSeq" id="XP_022657239.1">
    <property type="nucleotide sequence ID" value="XM_022801504.1"/>
</dbReference>
<dbReference type="InterPro" id="IPR004046">
    <property type="entry name" value="GST_C"/>
</dbReference>
<dbReference type="FunFam" id="1.20.1050.10:FF:000007">
    <property type="entry name" value="Glutathione S-transferase 1-1"/>
    <property type="match status" value="1"/>
</dbReference>
<dbReference type="PANTHER" id="PTHR43969">
    <property type="entry name" value="GLUTATHIONE S TRANSFERASE D10, ISOFORM A-RELATED"/>
    <property type="match status" value="1"/>
</dbReference>
<dbReference type="InterPro" id="IPR010987">
    <property type="entry name" value="Glutathione-S-Trfase_C-like"/>
</dbReference>
<dbReference type="CDD" id="cd03177">
    <property type="entry name" value="GST_C_Delta_Epsilon"/>
    <property type="match status" value="1"/>
</dbReference>
<dbReference type="GeneID" id="111248702"/>
<reference evidence="4" key="1">
    <citation type="submission" date="2021-01" db="UniProtKB">
        <authorList>
            <consortium name="EnsemblMetazoa"/>
        </authorList>
    </citation>
    <scope>IDENTIFICATION</scope>
</reference>
<dbReference type="SFLD" id="SFLDG00358">
    <property type="entry name" value="Main_(cytGST)"/>
    <property type="match status" value="1"/>
</dbReference>
<dbReference type="InterPro" id="IPR036282">
    <property type="entry name" value="Glutathione-S-Trfase_C_sf"/>
</dbReference>
<dbReference type="InterPro" id="IPR040079">
    <property type="entry name" value="Glutathione_S-Trfase"/>
</dbReference>
<dbReference type="InParanoid" id="A0A7M7M8C1"/>
<evidence type="ECO:0000256" key="1">
    <source>
        <dbReference type="ARBA" id="ARBA00011738"/>
    </source>
</evidence>
<feature type="domain" description="GST N-terminal" evidence="2">
    <location>
        <begin position="5"/>
        <end position="85"/>
    </location>
</feature>
<dbReference type="PROSITE" id="PS50404">
    <property type="entry name" value="GST_NTER"/>
    <property type="match status" value="1"/>
</dbReference>
<feature type="domain" description="GST C-terminal" evidence="3">
    <location>
        <begin position="91"/>
        <end position="211"/>
    </location>
</feature>
<dbReference type="SUPFAM" id="SSF52833">
    <property type="entry name" value="Thioredoxin-like"/>
    <property type="match status" value="1"/>
</dbReference>
<dbReference type="GO" id="GO:0006749">
    <property type="term" value="P:glutathione metabolic process"/>
    <property type="evidence" value="ECO:0007669"/>
    <property type="project" value="TreeGrafter"/>
</dbReference>
<dbReference type="SUPFAM" id="SSF47616">
    <property type="entry name" value="GST C-terminal domain-like"/>
    <property type="match status" value="1"/>
</dbReference>
<dbReference type="AlphaFoldDB" id="A0A7M7M8C1"/>
<dbReference type="InterPro" id="IPR004045">
    <property type="entry name" value="Glutathione_S-Trfase_N"/>
</dbReference>
<proteinExistence type="predicted"/>
<name>A0A7M7M8C1_VARDE</name>